<feature type="non-terminal residue" evidence="1">
    <location>
        <position position="801"/>
    </location>
</feature>
<protein>
    <submittedName>
        <fullName evidence="1">Uncharacterized protein</fullName>
    </submittedName>
</protein>
<evidence type="ECO:0000313" key="1">
    <source>
        <dbReference type="EMBL" id="CAJ0929519.1"/>
    </source>
</evidence>
<organism evidence="1 2">
    <name type="scientific">Ranitomeya imitator</name>
    <name type="common">mimic poison frog</name>
    <dbReference type="NCBI Taxonomy" id="111125"/>
    <lineage>
        <taxon>Eukaryota</taxon>
        <taxon>Metazoa</taxon>
        <taxon>Chordata</taxon>
        <taxon>Craniata</taxon>
        <taxon>Vertebrata</taxon>
        <taxon>Euteleostomi</taxon>
        <taxon>Amphibia</taxon>
        <taxon>Batrachia</taxon>
        <taxon>Anura</taxon>
        <taxon>Neobatrachia</taxon>
        <taxon>Hyloidea</taxon>
        <taxon>Dendrobatidae</taxon>
        <taxon>Dendrobatinae</taxon>
        <taxon>Ranitomeya</taxon>
    </lineage>
</organism>
<accession>A0ABN9KZP6</accession>
<feature type="non-terminal residue" evidence="1">
    <location>
        <position position="1"/>
    </location>
</feature>
<evidence type="ECO:0000313" key="2">
    <source>
        <dbReference type="Proteomes" id="UP001176940"/>
    </source>
</evidence>
<dbReference type="Proteomes" id="UP001176940">
    <property type="component" value="Unassembled WGS sequence"/>
</dbReference>
<keyword evidence="2" id="KW-1185">Reference proteome</keyword>
<name>A0ABN9KZP6_9NEOB</name>
<reference evidence="1" key="1">
    <citation type="submission" date="2023-07" db="EMBL/GenBank/DDBJ databases">
        <authorList>
            <person name="Stuckert A."/>
        </authorList>
    </citation>
    <scope>NUCLEOTIDE SEQUENCE</scope>
</reference>
<gene>
    <name evidence="1" type="ORF">RIMI_LOCUS3846595</name>
</gene>
<comment type="caution">
    <text evidence="1">The sequence shown here is derived from an EMBL/GenBank/DDBJ whole genome shotgun (WGS) entry which is preliminary data.</text>
</comment>
<proteinExistence type="predicted"/>
<dbReference type="EMBL" id="CAUEEQ010005924">
    <property type="protein sequence ID" value="CAJ0929519.1"/>
    <property type="molecule type" value="Genomic_DNA"/>
</dbReference>
<sequence length="801" mass="87198">NSSSSHLSTSYRAILPPVTTAPPTEEPCKNVLCEPPVKCTKNGAGLVEIPWENICCPRYECQCQVPCNPPPICQDLSPPFRIGDPDVDCCPAYEYRDTYHNSSPQMCGSHLSYHHLHRRWQLSGSGLRRSMLPKIRTPTPNPCDGVTCAEHQCPAGENLLVKQTSDDPCCPAYECVPSETTPPPVWTPTPGKCDNVICQTVDCFMTGSKKVLISVEDCCPVYDCECEPCSPAPACNGNKPIMTIDPEMDCCPKYKCPEEATPPPKPTPTTPAPTTSEPCKDVLCEPITCDKKGSTLDIIPWAESCCPHFVCVCKIECDPPICYDGRPPVRVGDPDTECCPEYKCEPPLPPCENVICPVIQCAVGEIAIEYDGDDPCCRQTDCVPITPVPTVPPTAPSTCDSVTCIVPECRENEKRIVKIDSDDPCCPLYECAPPPTPPSTTPEIPNNCSEECPVIECHKIGTIREFAGGDDPCCPQYKCVCQPCDPAPNCGQNSQAVIKEFDIDSECCPTYDCITKIETTTPIIITTPIPTPSARSHAVPFLNVKMAYHQSERKTLKSTAAQNTYALCTGVNCFVPPCDIPAVLVEVPGDDHCCKSYDLHKRQRKFAMCPLCEPNNCDVRDTVLVKVDPVDGCCPVYQCIPPTTTPPETTPTSEECEGVVCQVEECTKEGSYAVSVGRDECCETYACAPPPPTPTIPSTTLPMADHHSELKTPNFTAAQNMNACQDVTCVIPTCRQDYSLIEVSSNDPCCKSYECNPPPTAPPTTEVPPCDFSGCSPTDCDDGYTLMVKYNPEDDCCPTYE</sequence>